<name>A0A7R9LG66_9ACAR</name>
<dbReference type="AlphaFoldDB" id="A0A7R9LG66"/>
<feature type="region of interest" description="Disordered" evidence="1">
    <location>
        <begin position="1"/>
        <end position="60"/>
    </location>
</feature>
<organism evidence="2">
    <name type="scientific">Oppiella nova</name>
    <dbReference type="NCBI Taxonomy" id="334625"/>
    <lineage>
        <taxon>Eukaryota</taxon>
        <taxon>Metazoa</taxon>
        <taxon>Ecdysozoa</taxon>
        <taxon>Arthropoda</taxon>
        <taxon>Chelicerata</taxon>
        <taxon>Arachnida</taxon>
        <taxon>Acari</taxon>
        <taxon>Acariformes</taxon>
        <taxon>Sarcoptiformes</taxon>
        <taxon>Oribatida</taxon>
        <taxon>Brachypylina</taxon>
        <taxon>Oppioidea</taxon>
        <taxon>Oppiidae</taxon>
        <taxon>Oppiella</taxon>
    </lineage>
</organism>
<sequence>MAEKRKYAEELNPTTSPTLRSAQTESQSEDSEAEEQQVLDKSVASELSPTSPTTPSCRVSRMEAKEVDSCQQMASNWIQQLILKLHFLTFRIQKQIIRLSSLQKPTLINSDYLIDGPPNLSSKIISLKKTLYIQYRELEYLRAALRLNSSAYSSKYNPNVCPIQTDVDIMGSNRCLNGAQVIDESNITHQLDQSLMATLATPPATPQSKGSSSSLSPHDNECLIGHQTDSDMFYTNCYHNSN</sequence>
<evidence type="ECO:0000256" key="1">
    <source>
        <dbReference type="SAM" id="MobiDB-lite"/>
    </source>
</evidence>
<evidence type="ECO:0000313" key="2">
    <source>
        <dbReference type="EMBL" id="CAD7640915.1"/>
    </source>
</evidence>
<reference evidence="2" key="1">
    <citation type="submission" date="2020-11" db="EMBL/GenBank/DDBJ databases">
        <authorList>
            <person name="Tran Van P."/>
        </authorList>
    </citation>
    <scope>NUCLEOTIDE SEQUENCE</scope>
</reference>
<protein>
    <submittedName>
        <fullName evidence="2">Uncharacterized protein</fullName>
    </submittedName>
</protein>
<dbReference type="Proteomes" id="UP000728032">
    <property type="component" value="Unassembled WGS sequence"/>
</dbReference>
<gene>
    <name evidence="2" type="ORF">ONB1V03_LOCUS2823</name>
</gene>
<dbReference type="EMBL" id="OC915546">
    <property type="protein sequence ID" value="CAD7640915.1"/>
    <property type="molecule type" value="Genomic_DNA"/>
</dbReference>
<proteinExistence type="predicted"/>
<feature type="region of interest" description="Disordered" evidence="1">
    <location>
        <begin position="200"/>
        <end position="221"/>
    </location>
</feature>
<dbReference type="EMBL" id="CAJPVJ010000721">
    <property type="protein sequence ID" value="CAG2163239.1"/>
    <property type="molecule type" value="Genomic_DNA"/>
</dbReference>
<feature type="compositionally biased region" description="Acidic residues" evidence="1">
    <location>
        <begin position="27"/>
        <end position="37"/>
    </location>
</feature>
<accession>A0A7R9LG66</accession>
<keyword evidence="3" id="KW-1185">Reference proteome</keyword>
<evidence type="ECO:0000313" key="3">
    <source>
        <dbReference type="Proteomes" id="UP000728032"/>
    </source>
</evidence>